<dbReference type="Proteomes" id="UP000694561">
    <property type="component" value="Unplaced"/>
</dbReference>
<reference evidence="1" key="1">
    <citation type="submission" date="2025-08" db="UniProtKB">
        <authorList>
            <consortium name="Ensembl"/>
        </authorList>
    </citation>
    <scope>IDENTIFICATION</scope>
</reference>
<reference evidence="1" key="2">
    <citation type="submission" date="2025-09" db="UniProtKB">
        <authorList>
            <consortium name="Ensembl"/>
        </authorList>
    </citation>
    <scope>IDENTIFICATION</scope>
</reference>
<protein>
    <submittedName>
        <fullName evidence="1">Uncharacterized protein</fullName>
    </submittedName>
</protein>
<accession>A0A8C6F8E0</accession>
<organism evidence="1 2">
    <name type="scientific">Monodon monoceros</name>
    <name type="common">Narwhal</name>
    <name type="synonym">Ceratodon monodon</name>
    <dbReference type="NCBI Taxonomy" id="40151"/>
    <lineage>
        <taxon>Eukaryota</taxon>
        <taxon>Metazoa</taxon>
        <taxon>Chordata</taxon>
        <taxon>Craniata</taxon>
        <taxon>Vertebrata</taxon>
        <taxon>Euteleostomi</taxon>
        <taxon>Mammalia</taxon>
        <taxon>Eutheria</taxon>
        <taxon>Laurasiatheria</taxon>
        <taxon>Artiodactyla</taxon>
        <taxon>Whippomorpha</taxon>
        <taxon>Cetacea</taxon>
        <taxon>Odontoceti</taxon>
        <taxon>Monodontidae</taxon>
        <taxon>Monodon</taxon>
    </lineage>
</organism>
<proteinExistence type="predicted"/>
<name>A0A8C6F8E0_MONMO</name>
<evidence type="ECO:0000313" key="1">
    <source>
        <dbReference type="Ensembl" id="ENSMMNP00015017097.1"/>
    </source>
</evidence>
<dbReference type="AlphaFoldDB" id="A0A8C6F8E0"/>
<keyword evidence="2" id="KW-1185">Reference proteome</keyword>
<dbReference type="Ensembl" id="ENSMMNT00015018798.1">
    <property type="protein sequence ID" value="ENSMMNP00015017097.1"/>
    <property type="gene ID" value="ENSMMNG00015012626.1"/>
</dbReference>
<evidence type="ECO:0000313" key="2">
    <source>
        <dbReference type="Proteomes" id="UP000694561"/>
    </source>
</evidence>
<sequence length="53" mass="5956">MGPKSGHFCLKALSTFAFTLSPSSFMYKVYCSDLLKLKIFHQITQENPGSKNI</sequence>
<dbReference type="GeneTree" id="ENSGT01020000231252"/>